<evidence type="ECO:0000256" key="3">
    <source>
        <dbReference type="ARBA" id="ARBA00015991"/>
    </source>
</evidence>
<comment type="similarity">
    <text evidence="1 7">Belongs to the acylphosphatase family.</text>
</comment>
<dbReference type="PROSITE" id="PS00150">
    <property type="entry name" value="ACYLPHOSPHATASE_1"/>
    <property type="match status" value="1"/>
</dbReference>
<dbReference type="EMBL" id="FIZX01000001">
    <property type="protein sequence ID" value="CZF78256.1"/>
    <property type="molecule type" value="Genomic_DNA"/>
</dbReference>
<organism evidence="9 10">
    <name type="scientific">Grimontia celer</name>
    <dbReference type="NCBI Taxonomy" id="1796497"/>
    <lineage>
        <taxon>Bacteria</taxon>
        <taxon>Pseudomonadati</taxon>
        <taxon>Pseudomonadota</taxon>
        <taxon>Gammaproteobacteria</taxon>
        <taxon>Vibrionales</taxon>
        <taxon>Vibrionaceae</taxon>
        <taxon>Grimontia</taxon>
    </lineage>
</organism>
<dbReference type="EC" id="3.6.1.7" evidence="2 5"/>
<dbReference type="InterPro" id="IPR020456">
    <property type="entry name" value="Acylphosphatase"/>
</dbReference>
<dbReference type="InterPro" id="IPR017968">
    <property type="entry name" value="Acylphosphatase_CS"/>
</dbReference>
<feature type="active site" evidence="5">
    <location>
        <position position="20"/>
    </location>
</feature>
<evidence type="ECO:0000256" key="2">
    <source>
        <dbReference type="ARBA" id="ARBA00012150"/>
    </source>
</evidence>
<evidence type="ECO:0000256" key="6">
    <source>
        <dbReference type="RuleBase" id="RU000553"/>
    </source>
</evidence>
<evidence type="ECO:0000256" key="1">
    <source>
        <dbReference type="ARBA" id="ARBA00005614"/>
    </source>
</evidence>
<keyword evidence="5 6" id="KW-0378">Hydrolase</keyword>
<evidence type="ECO:0000256" key="5">
    <source>
        <dbReference type="PROSITE-ProRule" id="PRU00520"/>
    </source>
</evidence>
<reference evidence="10" key="1">
    <citation type="submission" date="2016-02" db="EMBL/GenBank/DDBJ databases">
        <authorList>
            <person name="Rodrigo-Torres Lidia"/>
            <person name="Arahal R.David."/>
        </authorList>
    </citation>
    <scope>NUCLEOTIDE SEQUENCE [LARGE SCALE GENOMIC DNA]</scope>
    <source>
        <strain evidence="10">CECT 9029</strain>
    </source>
</reference>
<keyword evidence="10" id="KW-1185">Reference proteome</keyword>
<dbReference type="Proteomes" id="UP000071641">
    <property type="component" value="Unassembled WGS sequence"/>
</dbReference>
<dbReference type="NCBIfam" id="NF011022">
    <property type="entry name" value="PRK14451.1"/>
    <property type="match status" value="1"/>
</dbReference>
<name>A0A128EW82_9GAMM</name>
<dbReference type="NCBIfam" id="NF011000">
    <property type="entry name" value="PRK14426.1"/>
    <property type="match status" value="1"/>
</dbReference>
<sequence>MSQICVKATVSGRVQGVGFRFHTAHEGLKLSLSGYARNETDGTVTVLMCGDEKNVEALLTWLDKGPPTANVTKLTHEHVDWQAIDGFSIQ</sequence>
<dbReference type="STRING" id="1796497.GCE9029_00725"/>
<dbReference type="AlphaFoldDB" id="A0A128EW82"/>
<comment type="catalytic activity">
    <reaction evidence="4 5 6">
        <text>an acyl phosphate + H2O = a carboxylate + phosphate + H(+)</text>
        <dbReference type="Rhea" id="RHEA:14965"/>
        <dbReference type="ChEBI" id="CHEBI:15377"/>
        <dbReference type="ChEBI" id="CHEBI:15378"/>
        <dbReference type="ChEBI" id="CHEBI:29067"/>
        <dbReference type="ChEBI" id="CHEBI:43474"/>
        <dbReference type="ChEBI" id="CHEBI:59918"/>
        <dbReference type="EC" id="3.6.1.7"/>
    </reaction>
</comment>
<dbReference type="Gene3D" id="3.30.70.100">
    <property type="match status" value="1"/>
</dbReference>
<dbReference type="PROSITE" id="PS51160">
    <property type="entry name" value="ACYLPHOSPHATASE_3"/>
    <property type="match status" value="1"/>
</dbReference>
<proteinExistence type="inferred from homology"/>
<dbReference type="PROSITE" id="PS00151">
    <property type="entry name" value="ACYLPHOSPHATASE_2"/>
    <property type="match status" value="1"/>
</dbReference>
<evidence type="ECO:0000313" key="10">
    <source>
        <dbReference type="Proteomes" id="UP000071641"/>
    </source>
</evidence>
<gene>
    <name evidence="9" type="primary">acyP</name>
    <name evidence="9" type="ORF">GCE9029_00725</name>
</gene>
<dbReference type="Pfam" id="PF00708">
    <property type="entry name" value="Acylphosphatase"/>
    <property type="match status" value="1"/>
</dbReference>
<dbReference type="InterPro" id="IPR001792">
    <property type="entry name" value="Acylphosphatase-like_dom"/>
</dbReference>
<feature type="domain" description="Acylphosphatase-like" evidence="8">
    <location>
        <begin position="5"/>
        <end position="90"/>
    </location>
</feature>
<feature type="active site" evidence="5">
    <location>
        <position position="38"/>
    </location>
</feature>
<evidence type="ECO:0000259" key="8">
    <source>
        <dbReference type="PROSITE" id="PS51160"/>
    </source>
</evidence>
<evidence type="ECO:0000256" key="7">
    <source>
        <dbReference type="RuleBase" id="RU004168"/>
    </source>
</evidence>
<accession>A0A128EW82</accession>
<dbReference type="PANTHER" id="PTHR47268:SF4">
    <property type="entry name" value="ACYLPHOSPHATASE"/>
    <property type="match status" value="1"/>
</dbReference>
<dbReference type="OrthoDB" id="5295388at2"/>
<dbReference type="GO" id="GO:0003998">
    <property type="term" value="F:acylphosphatase activity"/>
    <property type="evidence" value="ECO:0007669"/>
    <property type="project" value="UniProtKB-EC"/>
</dbReference>
<dbReference type="InterPro" id="IPR036046">
    <property type="entry name" value="Acylphosphatase-like_dom_sf"/>
</dbReference>
<evidence type="ECO:0000313" key="9">
    <source>
        <dbReference type="EMBL" id="CZF78256.1"/>
    </source>
</evidence>
<dbReference type="PANTHER" id="PTHR47268">
    <property type="entry name" value="ACYLPHOSPHATASE"/>
    <property type="match status" value="1"/>
</dbReference>
<protein>
    <recommendedName>
        <fullName evidence="3 5">Acylphosphatase</fullName>
        <ecNumber evidence="2 5">3.6.1.7</ecNumber>
    </recommendedName>
</protein>
<dbReference type="RefSeq" id="WP_062661064.1">
    <property type="nucleotide sequence ID" value="NZ_FIZX01000001.1"/>
</dbReference>
<evidence type="ECO:0000256" key="4">
    <source>
        <dbReference type="ARBA" id="ARBA00047645"/>
    </source>
</evidence>
<dbReference type="SUPFAM" id="SSF54975">
    <property type="entry name" value="Acylphosphatase/BLUF domain-like"/>
    <property type="match status" value="1"/>
</dbReference>